<dbReference type="Proteomes" id="UP000190023">
    <property type="component" value="Unassembled WGS sequence"/>
</dbReference>
<keyword evidence="2" id="KW-1185">Reference proteome</keyword>
<evidence type="ECO:0000313" key="1">
    <source>
        <dbReference type="EMBL" id="OOS05089.1"/>
    </source>
</evidence>
<reference evidence="1 2" key="1">
    <citation type="submission" date="2017-02" db="EMBL/GenBank/DDBJ databases">
        <title>Draft genome sequence of Haemophilus felis CCUG 31170 type strain.</title>
        <authorList>
            <person name="Engstrom-Jakobsson H."/>
            <person name="Salva-Serra F."/>
            <person name="Thorell K."/>
            <person name="Gonzales-Siles L."/>
            <person name="Karlsson R."/>
            <person name="Boulund F."/>
            <person name="Engstrand L."/>
            <person name="Kristiansson E."/>
            <person name="Moore E."/>
        </authorList>
    </citation>
    <scope>NUCLEOTIDE SEQUENCE [LARGE SCALE GENOMIC DNA]</scope>
    <source>
        <strain evidence="1 2">CCUG 31170</strain>
    </source>
</reference>
<comment type="caution">
    <text evidence="1">The sequence shown here is derived from an EMBL/GenBank/DDBJ whole genome shotgun (WGS) entry which is preliminary data.</text>
</comment>
<evidence type="ECO:0000313" key="2">
    <source>
        <dbReference type="Proteomes" id="UP000190023"/>
    </source>
</evidence>
<organism evidence="1 2">
    <name type="scientific">[Haemophilus] felis</name>
    <dbReference type="NCBI Taxonomy" id="123822"/>
    <lineage>
        <taxon>Bacteria</taxon>
        <taxon>Pseudomonadati</taxon>
        <taxon>Pseudomonadota</taxon>
        <taxon>Gammaproteobacteria</taxon>
        <taxon>Pasteurellales</taxon>
        <taxon>Pasteurellaceae</taxon>
    </lineage>
</organism>
<dbReference type="AlphaFoldDB" id="A0A1T0B594"/>
<accession>A0A1T0B594</accession>
<dbReference type="OrthoDB" id="5682000at2"/>
<sequence length="122" mass="14456">MEDRVKYSELKECFLDDAYTWCQQKFRNGKINKWNINFNEWGGALDSFDGNFHLPIENLMLYVIFIITNGARHLYSHNLVVSDIDKILSEYNIDDLVSVLEEEKQEFLYDLNLVLNNREIEG</sequence>
<dbReference type="EMBL" id="MUYB01000016">
    <property type="protein sequence ID" value="OOS05089.1"/>
    <property type="molecule type" value="Genomic_DNA"/>
</dbReference>
<proteinExistence type="predicted"/>
<name>A0A1T0B594_9PAST</name>
<dbReference type="STRING" id="123822.B0188_04585"/>
<protein>
    <submittedName>
        <fullName evidence="1">Uncharacterized protein</fullName>
    </submittedName>
</protein>
<gene>
    <name evidence="1" type="ORF">B0188_04585</name>
</gene>